<protein>
    <submittedName>
        <fullName evidence="1">Uncharacterized protein</fullName>
    </submittedName>
</protein>
<name>A0A7W7KR29_PSENT</name>
<reference evidence="1 2" key="1">
    <citation type="submission" date="2020-08" db="EMBL/GenBank/DDBJ databases">
        <title>Functional genomics of gut bacteria from endangered species of beetles.</title>
        <authorList>
            <person name="Carlos-Shanley C."/>
        </authorList>
    </citation>
    <scope>NUCLEOTIDE SEQUENCE [LARGE SCALE GENOMIC DNA]</scope>
    <source>
        <strain evidence="1 2">S00179</strain>
    </source>
</reference>
<evidence type="ECO:0000313" key="2">
    <source>
        <dbReference type="Proteomes" id="UP000566995"/>
    </source>
</evidence>
<gene>
    <name evidence="1" type="ORF">HNP46_006192</name>
</gene>
<sequence length="29" mass="2982">GVRSYVKFCAETALSPALSLKGEGAIRTG</sequence>
<evidence type="ECO:0000313" key="1">
    <source>
        <dbReference type="EMBL" id="MBB4867281.1"/>
    </source>
</evidence>
<comment type="caution">
    <text evidence="1">The sequence shown here is derived from an EMBL/GenBank/DDBJ whole genome shotgun (WGS) entry which is preliminary data.</text>
</comment>
<organism evidence="1 2">
    <name type="scientific">Pseudomonas nitroreducens</name>
    <dbReference type="NCBI Taxonomy" id="46680"/>
    <lineage>
        <taxon>Bacteria</taxon>
        <taxon>Pseudomonadati</taxon>
        <taxon>Pseudomonadota</taxon>
        <taxon>Gammaproteobacteria</taxon>
        <taxon>Pseudomonadales</taxon>
        <taxon>Pseudomonadaceae</taxon>
        <taxon>Pseudomonas</taxon>
    </lineage>
</organism>
<dbReference type="Proteomes" id="UP000566995">
    <property type="component" value="Unassembled WGS sequence"/>
</dbReference>
<proteinExistence type="predicted"/>
<feature type="non-terminal residue" evidence="1">
    <location>
        <position position="1"/>
    </location>
</feature>
<accession>A0A7W7KR29</accession>
<dbReference type="EMBL" id="JACHLI010000037">
    <property type="protein sequence ID" value="MBB4867281.1"/>
    <property type="molecule type" value="Genomic_DNA"/>
</dbReference>
<dbReference type="AlphaFoldDB" id="A0A7W7KR29"/>